<dbReference type="SUPFAM" id="SSF103473">
    <property type="entry name" value="MFS general substrate transporter"/>
    <property type="match status" value="1"/>
</dbReference>
<name>A0ABD2NR51_9CUCU</name>
<dbReference type="Gene3D" id="1.20.1250.20">
    <property type="entry name" value="MFS general substrate transporter like domains"/>
    <property type="match status" value="1"/>
</dbReference>
<evidence type="ECO:0000313" key="7">
    <source>
        <dbReference type="Proteomes" id="UP001516400"/>
    </source>
</evidence>
<evidence type="ECO:0000256" key="2">
    <source>
        <dbReference type="ARBA" id="ARBA00022692"/>
    </source>
</evidence>
<feature type="transmembrane region" description="Helical" evidence="5">
    <location>
        <begin position="24"/>
        <end position="44"/>
    </location>
</feature>
<dbReference type="EMBL" id="JABFTP020000144">
    <property type="protein sequence ID" value="KAL3281074.1"/>
    <property type="molecule type" value="Genomic_DNA"/>
</dbReference>
<evidence type="ECO:0000256" key="5">
    <source>
        <dbReference type="SAM" id="Phobius"/>
    </source>
</evidence>
<dbReference type="AlphaFoldDB" id="A0ABD2NR51"/>
<gene>
    <name evidence="6" type="ORF">HHI36_004298</name>
</gene>
<feature type="non-terminal residue" evidence="6">
    <location>
        <position position="87"/>
    </location>
</feature>
<comment type="caution">
    <text evidence="6">The sequence shown here is derived from an EMBL/GenBank/DDBJ whole genome shotgun (WGS) entry which is preliminary data.</text>
</comment>
<dbReference type="PANTHER" id="PTHR10924:SF4">
    <property type="entry name" value="GH15861P"/>
    <property type="match status" value="1"/>
</dbReference>
<organism evidence="6 7">
    <name type="scientific">Cryptolaemus montrouzieri</name>
    <dbReference type="NCBI Taxonomy" id="559131"/>
    <lineage>
        <taxon>Eukaryota</taxon>
        <taxon>Metazoa</taxon>
        <taxon>Ecdysozoa</taxon>
        <taxon>Arthropoda</taxon>
        <taxon>Hexapoda</taxon>
        <taxon>Insecta</taxon>
        <taxon>Pterygota</taxon>
        <taxon>Neoptera</taxon>
        <taxon>Endopterygota</taxon>
        <taxon>Coleoptera</taxon>
        <taxon>Polyphaga</taxon>
        <taxon>Cucujiformia</taxon>
        <taxon>Coccinelloidea</taxon>
        <taxon>Coccinellidae</taxon>
        <taxon>Scymninae</taxon>
        <taxon>Scymnini</taxon>
        <taxon>Cryptolaemus</taxon>
    </lineage>
</organism>
<keyword evidence="2 5" id="KW-0812">Transmembrane</keyword>
<reference evidence="6 7" key="1">
    <citation type="journal article" date="2021" name="BMC Biol.">
        <title>Horizontally acquired antibacterial genes associated with adaptive radiation of ladybird beetles.</title>
        <authorList>
            <person name="Li H.S."/>
            <person name="Tang X.F."/>
            <person name="Huang Y.H."/>
            <person name="Xu Z.Y."/>
            <person name="Chen M.L."/>
            <person name="Du X.Y."/>
            <person name="Qiu B.Y."/>
            <person name="Chen P.T."/>
            <person name="Zhang W."/>
            <person name="Slipinski A."/>
            <person name="Escalona H.E."/>
            <person name="Waterhouse R.M."/>
            <person name="Zwick A."/>
            <person name="Pang H."/>
        </authorList>
    </citation>
    <scope>NUCLEOTIDE SEQUENCE [LARGE SCALE GENOMIC DNA]</scope>
    <source>
        <strain evidence="6">SYSU2018</strain>
    </source>
</reference>
<evidence type="ECO:0000256" key="1">
    <source>
        <dbReference type="ARBA" id="ARBA00004141"/>
    </source>
</evidence>
<dbReference type="GO" id="GO:0016020">
    <property type="term" value="C:membrane"/>
    <property type="evidence" value="ECO:0007669"/>
    <property type="project" value="UniProtKB-SubCell"/>
</dbReference>
<dbReference type="Proteomes" id="UP001516400">
    <property type="component" value="Unassembled WGS sequence"/>
</dbReference>
<evidence type="ECO:0000313" key="6">
    <source>
        <dbReference type="EMBL" id="KAL3281074.1"/>
    </source>
</evidence>
<dbReference type="InterPro" id="IPR049680">
    <property type="entry name" value="FLVCR1-2_SLC49-like"/>
</dbReference>
<sequence>MDPTEVKVGNLPAIEPLKVYKIRWFILGMFVLFSASNAMQWIQYSIIANVITQYYNVSTTWVDWTSMIYMILYIPFIFPGSYLLDKL</sequence>
<comment type="subcellular location">
    <subcellularLocation>
        <location evidence="1">Membrane</location>
        <topology evidence="1">Multi-pass membrane protein</topology>
    </subcellularLocation>
</comment>
<protein>
    <recommendedName>
        <fullName evidence="8">MFS transporter</fullName>
    </recommendedName>
</protein>
<proteinExistence type="predicted"/>
<keyword evidence="4 5" id="KW-0472">Membrane</keyword>
<evidence type="ECO:0000256" key="4">
    <source>
        <dbReference type="ARBA" id="ARBA00023136"/>
    </source>
</evidence>
<keyword evidence="3 5" id="KW-1133">Transmembrane helix</keyword>
<evidence type="ECO:0008006" key="8">
    <source>
        <dbReference type="Google" id="ProtNLM"/>
    </source>
</evidence>
<evidence type="ECO:0000256" key="3">
    <source>
        <dbReference type="ARBA" id="ARBA00022989"/>
    </source>
</evidence>
<dbReference type="InterPro" id="IPR036259">
    <property type="entry name" value="MFS_trans_sf"/>
</dbReference>
<dbReference type="PANTHER" id="PTHR10924">
    <property type="entry name" value="MAJOR FACILITATOR SUPERFAMILY PROTEIN-RELATED"/>
    <property type="match status" value="1"/>
</dbReference>
<keyword evidence="7" id="KW-1185">Reference proteome</keyword>
<feature type="transmembrane region" description="Helical" evidence="5">
    <location>
        <begin position="64"/>
        <end position="84"/>
    </location>
</feature>
<accession>A0ABD2NR51</accession>